<keyword evidence="4 8" id="KW-0554">One-carbon metabolism</keyword>
<dbReference type="GO" id="GO:0005829">
    <property type="term" value="C:cytosol"/>
    <property type="evidence" value="ECO:0007669"/>
    <property type="project" value="TreeGrafter"/>
</dbReference>
<dbReference type="EC" id="1.5.1.3" evidence="3 8"/>
<evidence type="ECO:0000256" key="1">
    <source>
        <dbReference type="ARBA" id="ARBA00004903"/>
    </source>
</evidence>
<keyword evidence="11" id="KW-0808">Transferase</keyword>
<protein>
    <recommendedName>
        <fullName evidence="3 8">Dihydrofolate reductase</fullName>
        <ecNumber evidence="3 8">1.5.1.3</ecNumber>
    </recommendedName>
</protein>
<dbReference type="Gene3D" id="3.40.430.10">
    <property type="entry name" value="Dihydrofolate Reductase, subunit A"/>
    <property type="match status" value="1"/>
</dbReference>
<comment type="catalytic activity">
    <reaction evidence="8">
        <text>(6S)-5,6,7,8-tetrahydrofolate + NADP(+) = 7,8-dihydrofolate + NADPH + H(+)</text>
        <dbReference type="Rhea" id="RHEA:15009"/>
        <dbReference type="ChEBI" id="CHEBI:15378"/>
        <dbReference type="ChEBI" id="CHEBI:57451"/>
        <dbReference type="ChEBI" id="CHEBI:57453"/>
        <dbReference type="ChEBI" id="CHEBI:57783"/>
        <dbReference type="ChEBI" id="CHEBI:58349"/>
        <dbReference type="EC" id="1.5.1.3"/>
    </reaction>
</comment>
<dbReference type="UniPathway" id="UPA00077">
    <property type="reaction ID" value="UER00158"/>
</dbReference>
<dbReference type="InterPro" id="IPR012259">
    <property type="entry name" value="DHFR"/>
</dbReference>
<comment type="function">
    <text evidence="7 8">Key enzyme in folate metabolism. Catalyzes an essential reaction for de novo glycine and purine synthesis, and for DNA precursor synthesis.</text>
</comment>
<evidence type="ECO:0000256" key="9">
    <source>
        <dbReference type="RuleBase" id="RU004474"/>
    </source>
</evidence>
<comment type="pathway">
    <text evidence="1 8">Cofactor biosynthesis; tetrahydrofolate biosynthesis; 5,6,7,8-tetrahydrofolate from 7,8-dihydrofolate: step 1/1.</text>
</comment>
<dbReference type="GO" id="GO:0016301">
    <property type="term" value="F:kinase activity"/>
    <property type="evidence" value="ECO:0007669"/>
    <property type="project" value="UniProtKB-KW"/>
</dbReference>
<dbReference type="PROSITE" id="PS00075">
    <property type="entry name" value="DHFR_1"/>
    <property type="match status" value="1"/>
</dbReference>
<dbReference type="GO" id="GO:0004146">
    <property type="term" value="F:dihydrofolate reductase activity"/>
    <property type="evidence" value="ECO:0007669"/>
    <property type="project" value="UniProtKB-EC"/>
</dbReference>
<dbReference type="SUPFAM" id="SSF53597">
    <property type="entry name" value="Dihydrofolate reductase-like"/>
    <property type="match status" value="1"/>
</dbReference>
<evidence type="ECO:0000256" key="2">
    <source>
        <dbReference type="ARBA" id="ARBA00009539"/>
    </source>
</evidence>
<evidence type="ECO:0000256" key="8">
    <source>
        <dbReference type="PIRNR" id="PIRNR000194"/>
    </source>
</evidence>
<keyword evidence="6 8" id="KW-0560">Oxidoreductase</keyword>
<dbReference type="EMBL" id="MGEH01000004">
    <property type="protein sequence ID" value="OGL79689.1"/>
    <property type="molecule type" value="Genomic_DNA"/>
</dbReference>
<dbReference type="PANTHER" id="PTHR48069:SF3">
    <property type="entry name" value="DIHYDROFOLATE REDUCTASE"/>
    <property type="match status" value="1"/>
</dbReference>
<dbReference type="Pfam" id="PF00186">
    <property type="entry name" value="DHFR_1"/>
    <property type="match status" value="1"/>
</dbReference>
<dbReference type="InterPro" id="IPR017925">
    <property type="entry name" value="DHFR_CS"/>
</dbReference>
<evidence type="ECO:0000313" key="12">
    <source>
        <dbReference type="Proteomes" id="UP000176603"/>
    </source>
</evidence>
<evidence type="ECO:0000256" key="4">
    <source>
        <dbReference type="ARBA" id="ARBA00022563"/>
    </source>
</evidence>
<evidence type="ECO:0000256" key="6">
    <source>
        <dbReference type="ARBA" id="ARBA00023002"/>
    </source>
</evidence>
<keyword evidence="11" id="KW-0418">Kinase</keyword>
<dbReference type="CDD" id="cd00209">
    <property type="entry name" value="DHFR"/>
    <property type="match status" value="1"/>
</dbReference>
<dbReference type="PROSITE" id="PS51330">
    <property type="entry name" value="DHFR_2"/>
    <property type="match status" value="1"/>
</dbReference>
<keyword evidence="5 8" id="KW-0521">NADP</keyword>
<dbReference type="FunFam" id="3.40.430.10:FF:000001">
    <property type="entry name" value="Dihydrofolate reductase"/>
    <property type="match status" value="1"/>
</dbReference>
<dbReference type="InterPro" id="IPR001796">
    <property type="entry name" value="DHFR_dom"/>
</dbReference>
<dbReference type="GO" id="GO:0006730">
    <property type="term" value="P:one-carbon metabolic process"/>
    <property type="evidence" value="ECO:0007669"/>
    <property type="project" value="UniProtKB-KW"/>
</dbReference>
<comment type="similarity">
    <text evidence="2 8 9">Belongs to the dihydrofolate reductase family.</text>
</comment>
<accession>A0A1F7UN56</accession>
<dbReference type="InterPro" id="IPR024072">
    <property type="entry name" value="DHFR-like_dom_sf"/>
</dbReference>
<proteinExistence type="inferred from homology"/>
<name>A0A1F7UN56_9BACT</name>
<evidence type="ECO:0000256" key="5">
    <source>
        <dbReference type="ARBA" id="ARBA00022857"/>
    </source>
</evidence>
<dbReference type="GO" id="GO:0046654">
    <property type="term" value="P:tetrahydrofolate biosynthetic process"/>
    <property type="evidence" value="ECO:0007669"/>
    <property type="project" value="UniProtKB-UniPathway"/>
</dbReference>
<evidence type="ECO:0000313" key="11">
    <source>
        <dbReference type="EMBL" id="OGL79689.1"/>
    </source>
</evidence>
<dbReference type="STRING" id="1802399.A3E39_00930"/>
<evidence type="ECO:0000256" key="3">
    <source>
        <dbReference type="ARBA" id="ARBA00012856"/>
    </source>
</evidence>
<feature type="domain" description="DHFR" evidence="10">
    <location>
        <begin position="2"/>
        <end position="154"/>
    </location>
</feature>
<dbReference type="PIRSF" id="PIRSF000194">
    <property type="entry name" value="DHFR"/>
    <property type="match status" value="1"/>
</dbReference>
<organism evidence="11 12">
    <name type="scientific">Candidatus Uhrbacteria bacterium RIFCSPHIGHO2_12_FULL_60_25</name>
    <dbReference type="NCBI Taxonomy" id="1802399"/>
    <lineage>
        <taxon>Bacteria</taxon>
        <taxon>Candidatus Uhriibacteriota</taxon>
    </lineage>
</organism>
<dbReference type="Proteomes" id="UP000176603">
    <property type="component" value="Unassembled WGS sequence"/>
</dbReference>
<gene>
    <name evidence="11" type="ORF">A3E39_00930</name>
</gene>
<dbReference type="AlphaFoldDB" id="A0A1F7UN56"/>
<dbReference type="GO" id="GO:0046452">
    <property type="term" value="P:dihydrofolate metabolic process"/>
    <property type="evidence" value="ECO:0007669"/>
    <property type="project" value="TreeGrafter"/>
</dbReference>
<sequence>MSITLIAAISKNNVIGTEGRLPWHIPEDMKHFKTLTMGKVVLMGRKTWESIPEKFRPLPGRTNVIITRQPDYPVPTGVQTFQSTDDALKNDVMVIGGAEIYRQTIDRADRLEITYVDRVIEGDATFPAIDPSVWKEIAREDRDGLSFVTYARRQ</sequence>
<evidence type="ECO:0000256" key="7">
    <source>
        <dbReference type="ARBA" id="ARBA00025067"/>
    </source>
</evidence>
<evidence type="ECO:0000259" key="10">
    <source>
        <dbReference type="PROSITE" id="PS51330"/>
    </source>
</evidence>
<reference evidence="11 12" key="1">
    <citation type="journal article" date="2016" name="Nat. Commun.">
        <title>Thousands of microbial genomes shed light on interconnected biogeochemical processes in an aquifer system.</title>
        <authorList>
            <person name="Anantharaman K."/>
            <person name="Brown C.T."/>
            <person name="Hug L.A."/>
            <person name="Sharon I."/>
            <person name="Castelle C.J."/>
            <person name="Probst A.J."/>
            <person name="Thomas B.C."/>
            <person name="Singh A."/>
            <person name="Wilkins M.J."/>
            <person name="Karaoz U."/>
            <person name="Brodie E.L."/>
            <person name="Williams K.H."/>
            <person name="Hubbard S.S."/>
            <person name="Banfield J.F."/>
        </authorList>
    </citation>
    <scope>NUCLEOTIDE SEQUENCE [LARGE SCALE GENOMIC DNA]</scope>
</reference>
<dbReference type="GO" id="GO:0070401">
    <property type="term" value="F:NADP+ binding"/>
    <property type="evidence" value="ECO:0007669"/>
    <property type="project" value="UniProtKB-ARBA"/>
</dbReference>
<comment type="caution">
    <text evidence="11">The sequence shown here is derived from an EMBL/GenBank/DDBJ whole genome shotgun (WGS) entry which is preliminary data.</text>
</comment>
<dbReference type="PRINTS" id="PR00070">
    <property type="entry name" value="DHFR"/>
</dbReference>
<dbReference type="PANTHER" id="PTHR48069">
    <property type="entry name" value="DIHYDROFOLATE REDUCTASE"/>
    <property type="match status" value="1"/>
</dbReference>
<dbReference type="GO" id="GO:0046655">
    <property type="term" value="P:folic acid metabolic process"/>
    <property type="evidence" value="ECO:0007669"/>
    <property type="project" value="TreeGrafter"/>
</dbReference>